<sequence>MAAFGKQSLPTNSNISRDFVEPAANYGMEEQPDTPWTSHMSSTERSADGGSSQFASDPNPPTYAAFSPATLGHYPTVNKQRSTILVHQKSPLLVATPPQITRALAYSHPFIHPLNKFVGLLSWTTGDPWESFLLVAAFWAVTLYGDVVVEWAGPVVAVIGLILGMYARRYSPLSSTGWTGEKGQKGHKRAVSEGSTRHHKSLDEIVDTLKLFTSRCNILLDPMLRLTDFLSTQRTATSATTRPALTTLFIRTLCVTPIWVALTLPPLQIINTKRVVLTLGTIVLSWHSRPARVSRTILWRSNTIRRICATVTGLDFGEPELPSAKKTDGPSLSARKQPKSANEIAASLAAKRRPESTGIRFTFTLYENQRRWLGIGWTASMLAYERAAWTDEHLNPAPPIDRFELPEVEGGHARWRWVEGSEWKIEGAEKSSGSNGSKNNSQENAGWIYYDNKVGHN</sequence>
<accession>A0A6A6P1Z9</accession>
<organism evidence="7 8">
    <name type="scientific">Lineolata rhizophorae</name>
    <dbReference type="NCBI Taxonomy" id="578093"/>
    <lineage>
        <taxon>Eukaryota</taxon>
        <taxon>Fungi</taxon>
        <taxon>Dikarya</taxon>
        <taxon>Ascomycota</taxon>
        <taxon>Pezizomycotina</taxon>
        <taxon>Dothideomycetes</taxon>
        <taxon>Dothideomycetes incertae sedis</taxon>
        <taxon>Lineolatales</taxon>
        <taxon>Lineolataceae</taxon>
        <taxon>Lineolata</taxon>
    </lineage>
</organism>
<dbReference type="AlphaFoldDB" id="A0A6A6P1Z9"/>
<evidence type="ECO:0000259" key="6">
    <source>
        <dbReference type="SMART" id="SM00693"/>
    </source>
</evidence>
<name>A0A6A6P1Z9_9PEZI</name>
<dbReference type="Proteomes" id="UP000799766">
    <property type="component" value="Unassembled WGS sequence"/>
</dbReference>
<dbReference type="SMART" id="SM00693">
    <property type="entry name" value="DysFN"/>
    <property type="match status" value="1"/>
</dbReference>
<evidence type="ECO:0000313" key="8">
    <source>
        <dbReference type="Proteomes" id="UP000799766"/>
    </source>
</evidence>
<dbReference type="PANTHER" id="PTHR31679:SF2">
    <property type="entry name" value="PEROXISOMAL MEMBRANE PROTEIN PEX30-RELATED"/>
    <property type="match status" value="1"/>
</dbReference>
<proteinExistence type="predicted"/>
<dbReference type="PANTHER" id="PTHR31679">
    <property type="entry name" value="PEROXISOMAL MEMBRANE PROTEIN PEX30-RELATED"/>
    <property type="match status" value="1"/>
</dbReference>
<dbReference type="InterPro" id="IPR010482">
    <property type="entry name" value="TECPR1-like_DysF"/>
</dbReference>
<feature type="domain" description="Peroxin/Ferlin" evidence="6">
    <location>
        <begin position="358"/>
        <end position="426"/>
    </location>
</feature>
<evidence type="ECO:0000256" key="2">
    <source>
        <dbReference type="ARBA" id="ARBA00022692"/>
    </source>
</evidence>
<keyword evidence="2" id="KW-0812">Transmembrane</keyword>
<evidence type="ECO:0000256" key="3">
    <source>
        <dbReference type="ARBA" id="ARBA00022989"/>
    </source>
</evidence>
<dbReference type="GO" id="GO:0007031">
    <property type="term" value="P:peroxisome organization"/>
    <property type="evidence" value="ECO:0007669"/>
    <property type="project" value="UniProtKB-ARBA"/>
</dbReference>
<evidence type="ECO:0000256" key="5">
    <source>
        <dbReference type="SAM" id="MobiDB-lite"/>
    </source>
</evidence>
<evidence type="ECO:0000256" key="1">
    <source>
        <dbReference type="ARBA" id="ARBA00004127"/>
    </source>
</evidence>
<keyword evidence="8" id="KW-1185">Reference proteome</keyword>
<dbReference type="GO" id="GO:0005778">
    <property type="term" value="C:peroxisomal membrane"/>
    <property type="evidence" value="ECO:0007669"/>
    <property type="project" value="TreeGrafter"/>
</dbReference>
<feature type="compositionally biased region" description="Polar residues" evidence="5">
    <location>
        <begin position="34"/>
        <end position="56"/>
    </location>
</feature>
<keyword evidence="4" id="KW-0472">Membrane</keyword>
<dbReference type="Pfam" id="PF06398">
    <property type="entry name" value="Pex24p"/>
    <property type="match status" value="1"/>
</dbReference>
<evidence type="ECO:0000313" key="7">
    <source>
        <dbReference type="EMBL" id="KAF2457986.1"/>
    </source>
</evidence>
<dbReference type="OrthoDB" id="5586090at2759"/>
<protein>
    <submittedName>
        <fullName evidence="7">Peroxin/Dysferlin domain-containing protein</fullName>
    </submittedName>
</protein>
<dbReference type="InterPro" id="IPR006614">
    <property type="entry name" value="Peroxin/Ferlin"/>
</dbReference>
<reference evidence="7" key="1">
    <citation type="journal article" date="2020" name="Stud. Mycol.">
        <title>101 Dothideomycetes genomes: a test case for predicting lifestyles and emergence of pathogens.</title>
        <authorList>
            <person name="Haridas S."/>
            <person name="Albert R."/>
            <person name="Binder M."/>
            <person name="Bloem J."/>
            <person name="Labutti K."/>
            <person name="Salamov A."/>
            <person name="Andreopoulos B."/>
            <person name="Baker S."/>
            <person name="Barry K."/>
            <person name="Bills G."/>
            <person name="Bluhm B."/>
            <person name="Cannon C."/>
            <person name="Castanera R."/>
            <person name="Culley D."/>
            <person name="Daum C."/>
            <person name="Ezra D."/>
            <person name="Gonzalez J."/>
            <person name="Henrissat B."/>
            <person name="Kuo A."/>
            <person name="Liang C."/>
            <person name="Lipzen A."/>
            <person name="Lutzoni F."/>
            <person name="Magnuson J."/>
            <person name="Mondo S."/>
            <person name="Nolan M."/>
            <person name="Ohm R."/>
            <person name="Pangilinan J."/>
            <person name="Park H.-J."/>
            <person name="Ramirez L."/>
            <person name="Alfaro M."/>
            <person name="Sun H."/>
            <person name="Tritt A."/>
            <person name="Yoshinaga Y."/>
            <person name="Zwiers L.-H."/>
            <person name="Turgeon B."/>
            <person name="Goodwin S."/>
            <person name="Spatafora J."/>
            <person name="Crous P."/>
            <person name="Grigoriev I."/>
        </authorList>
    </citation>
    <scope>NUCLEOTIDE SEQUENCE</scope>
    <source>
        <strain evidence="7">ATCC 16933</strain>
    </source>
</reference>
<dbReference type="EMBL" id="MU001679">
    <property type="protein sequence ID" value="KAF2457986.1"/>
    <property type="molecule type" value="Genomic_DNA"/>
</dbReference>
<feature type="region of interest" description="Disordered" evidence="5">
    <location>
        <begin position="1"/>
        <end position="59"/>
    </location>
</feature>
<keyword evidence="3" id="KW-1133">Transmembrane helix</keyword>
<comment type="subcellular location">
    <subcellularLocation>
        <location evidence="1">Endomembrane system</location>
        <topology evidence="1">Multi-pass membrane protein</topology>
    </subcellularLocation>
</comment>
<evidence type="ECO:0000256" key="4">
    <source>
        <dbReference type="ARBA" id="ARBA00023136"/>
    </source>
</evidence>
<dbReference type="InterPro" id="IPR052646">
    <property type="entry name" value="Peroxisomal_PEX28-32"/>
</dbReference>
<dbReference type="GO" id="GO:0012505">
    <property type="term" value="C:endomembrane system"/>
    <property type="evidence" value="ECO:0007669"/>
    <property type="project" value="UniProtKB-SubCell"/>
</dbReference>
<gene>
    <name evidence="7" type="ORF">BDY21DRAFT_20595</name>
</gene>